<protein>
    <recommendedName>
        <fullName evidence="2">UPF0102 protein DN757_09465</fullName>
    </recommendedName>
</protein>
<dbReference type="Proteomes" id="UP000249204">
    <property type="component" value="Unassembled WGS sequence"/>
</dbReference>
<dbReference type="HAMAP" id="MF_00048">
    <property type="entry name" value="UPF0102"/>
    <property type="match status" value="1"/>
</dbReference>
<reference evidence="3 4" key="1">
    <citation type="submission" date="2018-06" db="EMBL/GenBank/DDBJ databases">
        <title>Isolation of heavy metals resistant Paenibacillus silvae NC2 from Gold-Copper mine in ZiJin, China.</title>
        <authorList>
            <person name="Xu J."/>
            <person name="Mazhar H.S."/>
            <person name="Rensing C."/>
        </authorList>
    </citation>
    <scope>NUCLEOTIDE SEQUENCE [LARGE SCALE GENOMIC DNA]</scope>
    <source>
        <strain evidence="3 4">NC2</strain>
    </source>
</reference>
<name>A0A2W6NJA5_9BACL</name>
<evidence type="ECO:0000256" key="2">
    <source>
        <dbReference type="HAMAP-Rule" id="MF_00048"/>
    </source>
</evidence>
<evidence type="ECO:0000313" key="3">
    <source>
        <dbReference type="EMBL" id="PZT55992.1"/>
    </source>
</evidence>
<dbReference type="SUPFAM" id="SSF52980">
    <property type="entry name" value="Restriction endonuclease-like"/>
    <property type="match status" value="1"/>
</dbReference>
<accession>A0A2W6NJA5</accession>
<dbReference type="EMBL" id="QKWW01000024">
    <property type="protein sequence ID" value="PZT55992.1"/>
    <property type="molecule type" value="Genomic_DNA"/>
</dbReference>
<dbReference type="Gene3D" id="3.40.1350.10">
    <property type="match status" value="1"/>
</dbReference>
<comment type="caution">
    <text evidence="3">The sequence shown here is derived from an EMBL/GenBank/DDBJ whole genome shotgun (WGS) entry which is preliminary data.</text>
</comment>
<comment type="similarity">
    <text evidence="1 2">Belongs to the UPF0102 family.</text>
</comment>
<evidence type="ECO:0000313" key="4">
    <source>
        <dbReference type="Proteomes" id="UP000249204"/>
    </source>
</evidence>
<dbReference type="CDD" id="cd20736">
    <property type="entry name" value="PoNe_Nuclease"/>
    <property type="match status" value="1"/>
</dbReference>
<dbReference type="RefSeq" id="WP_111269990.1">
    <property type="nucleotide sequence ID" value="NZ_QKWW01000024.1"/>
</dbReference>
<proteinExistence type="inferred from homology"/>
<sequence length="132" mass="14933">MVGSGSGEKLNGKLTRQQKGRIGEEQACRWLEEHQYRILQRNWRCRSGEVDIIASHGDLLIFVEVRSRSSHAAFGTPQESVDQRKMQQVRSTAAVYIQMTGEHACQIRFDVIAVMMSSKGEIISVNHVENAF</sequence>
<dbReference type="InterPro" id="IPR003509">
    <property type="entry name" value="UPF0102_YraN-like"/>
</dbReference>
<dbReference type="NCBIfam" id="NF009150">
    <property type="entry name" value="PRK12497.1-3"/>
    <property type="match status" value="1"/>
</dbReference>
<dbReference type="GO" id="GO:0003676">
    <property type="term" value="F:nucleic acid binding"/>
    <property type="evidence" value="ECO:0007669"/>
    <property type="project" value="InterPro"/>
</dbReference>
<dbReference type="NCBIfam" id="TIGR00252">
    <property type="entry name" value="YraN family protein"/>
    <property type="match status" value="1"/>
</dbReference>
<gene>
    <name evidence="3" type="ORF">DN757_09465</name>
</gene>
<dbReference type="InterPro" id="IPR011856">
    <property type="entry name" value="tRNA_endonuc-like_dom_sf"/>
</dbReference>
<dbReference type="AlphaFoldDB" id="A0A2W6NJA5"/>
<evidence type="ECO:0000256" key="1">
    <source>
        <dbReference type="ARBA" id="ARBA00006738"/>
    </source>
</evidence>
<dbReference type="NCBIfam" id="NF009154">
    <property type="entry name" value="PRK12497.3-3"/>
    <property type="match status" value="1"/>
</dbReference>
<dbReference type="InterPro" id="IPR011335">
    <property type="entry name" value="Restrct_endonuc-II-like"/>
</dbReference>
<organism evidence="3 4">
    <name type="scientific">Paenibacillus silvae</name>
    <dbReference type="NCBI Taxonomy" id="1325358"/>
    <lineage>
        <taxon>Bacteria</taxon>
        <taxon>Bacillati</taxon>
        <taxon>Bacillota</taxon>
        <taxon>Bacilli</taxon>
        <taxon>Bacillales</taxon>
        <taxon>Paenibacillaceae</taxon>
        <taxon>Paenibacillus</taxon>
    </lineage>
</organism>
<dbReference type="PANTHER" id="PTHR34039">
    <property type="entry name" value="UPF0102 PROTEIN YRAN"/>
    <property type="match status" value="1"/>
</dbReference>
<dbReference type="Pfam" id="PF02021">
    <property type="entry name" value="UPF0102"/>
    <property type="match status" value="1"/>
</dbReference>
<dbReference type="PANTHER" id="PTHR34039:SF1">
    <property type="entry name" value="UPF0102 PROTEIN YRAN"/>
    <property type="match status" value="1"/>
</dbReference>